<dbReference type="PROSITE" id="PS50075">
    <property type="entry name" value="CARRIER"/>
    <property type="match status" value="1"/>
</dbReference>
<dbReference type="STRING" id="1108812.AWC16_05480"/>
<proteinExistence type="predicted"/>
<dbReference type="InterPro" id="IPR009081">
    <property type="entry name" value="PP-bd_ACP"/>
</dbReference>
<dbReference type="InterPro" id="IPR036736">
    <property type="entry name" value="ACP-like_sf"/>
</dbReference>
<comment type="caution">
    <text evidence="2">The sequence shown here is derived from an EMBL/GenBank/DDBJ whole genome shotgun (WGS) entry which is preliminary data.</text>
</comment>
<feature type="domain" description="Carrier" evidence="1">
    <location>
        <begin position="7"/>
        <end position="82"/>
    </location>
</feature>
<evidence type="ECO:0000313" key="2">
    <source>
        <dbReference type="EMBL" id="ORW13154.1"/>
    </source>
</evidence>
<dbReference type="SUPFAM" id="SSF47336">
    <property type="entry name" value="ACP-like"/>
    <property type="match status" value="1"/>
</dbReference>
<gene>
    <name evidence="2" type="ORF">AWC16_05480</name>
</gene>
<dbReference type="AlphaFoldDB" id="A0A1X1YPZ5"/>
<protein>
    <submittedName>
        <fullName evidence="2">Acyl carrier protein</fullName>
    </submittedName>
</protein>
<dbReference type="Proteomes" id="UP000193866">
    <property type="component" value="Unassembled WGS sequence"/>
</dbReference>
<keyword evidence="3" id="KW-1185">Reference proteome</keyword>
<dbReference type="Gene3D" id="1.10.1200.10">
    <property type="entry name" value="ACP-like"/>
    <property type="match status" value="1"/>
</dbReference>
<dbReference type="RefSeq" id="WP_085263493.1">
    <property type="nucleotide sequence ID" value="NZ_JACKVG010000006.1"/>
</dbReference>
<organism evidence="2 3">
    <name type="scientific">Mycolicibacter longobardus</name>
    <dbReference type="NCBI Taxonomy" id="1108812"/>
    <lineage>
        <taxon>Bacteria</taxon>
        <taxon>Bacillati</taxon>
        <taxon>Actinomycetota</taxon>
        <taxon>Actinomycetes</taxon>
        <taxon>Mycobacteriales</taxon>
        <taxon>Mycobacteriaceae</taxon>
        <taxon>Mycolicibacter</taxon>
    </lineage>
</organism>
<dbReference type="OrthoDB" id="4742015at2"/>
<evidence type="ECO:0000259" key="1">
    <source>
        <dbReference type="PROSITE" id="PS50075"/>
    </source>
</evidence>
<dbReference type="Pfam" id="PF00550">
    <property type="entry name" value="PP-binding"/>
    <property type="match status" value="1"/>
</dbReference>
<dbReference type="EMBL" id="LQPG01000009">
    <property type="protein sequence ID" value="ORW13154.1"/>
    <property type="molecule type" value="Genomic_DNA"/>
</dbReference>
<sequence length="86" mass="9166">MTSPNSAAVRATLQEILRDDLQIDVKRATPDARLVDDLGMDSVAFAIGMVAIEDRLGAVLDEQDLLTCDTVGELEAAILAKVPADK</sequence>
<reference evidence="2 3" key="1">
    <citation type="submission" date="2016-01" db="EMBL/GenBank/DDBJ databases">
        <title>The new phylogeny of the genus Mycobacterium.</title>
        <authorList>
            <person name="Tarcisio F."/>
            <person name="Conor M."/>
            <person name="Antonella G."/>
            <person name="Elisabetta G."/>
            <person name="Giulia F.S."/>
            <person name="Sara T."/>
            <person name="Anna F."/>
            <person name="Clotilde B."/>
            <person name="Roberto B."/>
            <person name="Veronica D.S."/>
            <person name="Fabio R."/>
            <person name="Monica P."/>
            <person name="Olivier J."/>
            <person name="Enrico T."/>
            <person name="Nicola S."/>
        </authorList>
    </citation>
    <scope>NUCLEOTIDE SEQUENCE [LARGE SCALE GENOMIC DNA]</scope>
    <source>
        <strain evidence="2 3">DSM 45394</strain>
    </source>
</reference>
<accession>A0A1X1YPZ5</accession>
<name>A0A1X1YPZ5_9MYCO</name>
<dbReference type="NCBIfam" id="NF004533">
    <property type="entry name" value="PRK05883.1"/>
    <property type="match status" value="1"/>
</dbReference>
<evidence type="ECO:0000313" key="3">
    <source>
        <dbReference type="Proteomes" id="UP000193866"/>
    </source>
</evidence>